<evidence type="ECO:0000313" key="2">
    <source>
        <dbReference type="Proteomes" id="UP000015729"/>
    </source>
</evidence>
<evidence type="ECO:0000313" key="1">
    <source>
        <dbReference type="EMBL" id="EPN38580.1"/>
    </source>
</evidence>
<feature type="non-terminal residue" evidence="1">
    <location>
        <position position="98"/>
    </location>
</feature>
<dbReference type="InterPro" id="IPR012338">
    <property type="entry name" value="Beta-lactam/transpept-like"/>
</dbReference>
<dbReference type="AlphaFoldDB" id="S6TA15"/>
<reference evidence="1 2" key="1">
    <citation type="journal article" date="2013" name="PLoS Pathog.">
        <title>Genomic analysis of the Kiwifruit pathogen Pseudomonas syringae pv. actinidiae provides insight into the origins of an emergent plant disease.</title>
        <authorList>
            <person name="McCann H.C."/>
            <person name="Rikkerink E.H."/>
            <person name="Bertels F."/>
            <person name="Fiers M."/>
            <person name="Lu A."/>
            <person name="Rees-George J."/>
            <person name="Andersen M.T."/>
            <person name="Gleave A.P."/>
            <person name="Haubold B."/>
            <person name="Wohlers M.W."/>
            <person name="Guttman D.S."/>
            <person name="Wang P.W."/>
            <person name="Straub C."/>
            <person name="Vanneste J.L."/>
            <person name="Rainey P.B."/>
            <person name="Templeton M.D."/>
        </authorList>
    </citation>
    <scope>NUCLEOTIDE SEQUENCE [LARGE SCALE GENOMIC DNA]</scope>
    <source>
        <strain evidence="1 2">ICMP 18807</strain>
    </source>
</reference>
<protein>
    <submittedName>
        <fullName evidence="1">Esterase</fullName>
    </submittedName>
</protein>
<comment type="caution">
    <text evidence="1">The sequence shown here is derived from an EMBL/GenBank/DDBJ whole genome shotgun (WGS) entry which is preliminary data.</text>
</comment>
<proteinExistence type="predicted"/>
<sequence length="98" mass="10263">MIEQATGLALSEAIARMVTGPLRMSATSFRPMQGLPLSSAYKDSACGPERIGDNDVLMLDSGRAWLSSARAYDASAYLSGGAGLLGTADDYLSLLECL</sequence>
<dbReference type="Proteomes" id="UP000015729">
    <property type="component" value="Unassembled WGS sequence"/>
</dbReference>
<gene>
    <name evidence="1" type="ORF">A244_31604</name>
</gene>
<accession>S6TA15</accession>
<name>S6TA15_PSESF</name>
<dbReference type="SUPFAM" id="SSF56601">
    <property type="entry name" value="beta-lactamase/transpeptidase-like"/>
    <property type="match status" value="1"/>
</dbReference>
<dbReference type="EMBL" id="AOKG01002178">
    <property type="protein sequence ID" value="EPN38580.1"/>
    <property type="molecule type" value="Genomic_DNA"/>
</dbReference>
<organism evidence="1 2">
    <name type="scientific">Pseudomonas syringae pv. actinidiae ICMP 18807</name>
    <dbReference type="NCBI Taxonomy" id="1194404"/>
    <lineage>
        <taxon>Bacteria</taxon>
        <taxon>Pseudomonadati</taxon>
        <taxon>Pseudomonadota</taxon>
        <taxon>Gammaproteobacteria</taxon>
        <taxon>Pseudomonadales</taxon>
        <taxon>Pseudomonadaceae</taxon>
        <taxon>Pseudomonas</taxon>
        <taxon>Pseudomonas syringae</taxon>
    </lineage>
</organism>
<dbReference type="Gene3D" id="3.40.710.10">
    <property type="entry name" value="DD-peptidase/beta-lactamase superfamily"/>
    <property type="match status" value="1"/>
</dbReference>